<sequence length="102" mass="11497">MTYDELIERLDPNVYRSLRQSIELGKWPDGSKLTREQREISLQAVIYYENLHNVPETDRTGFIDRGEKAGTACDPSVQFMGGNSAAKTSGDIDPDQFVEVKS</sequence>
<evidence type="ECO:0000313" key="3">
    <source>
        <dbReference type="Proteomes" id="UP000323161"/>
    </source>
</evidence>
<dbReference type="RefSeq" id="WP_149601433.1">
    <property type="nucleotide sequence ID" value="NZ_VTUU01000011.1"/>
</dbReference>
<evidence type="ECO:0000256" key="1">
    <source>
        <dbReference type="SAM" id="MobiDB-lite"/>
    </source>
</evidence>
<dbReference type="AlphaFoldDB" id="A0A5B0V9N4"/>
<feature type="region of interest" description="Disordered" evidence="1">
    <location>
        <begin position="82"/>
        <end position="102"/>
    </location>
</feature>
<reference evidence="2 3" key="1">
    <citation type="submission" date="2019-08" db="EMBL/GenBank/DDBJ databases">
        <title>Marinobacter ZYF650 sp. nov., a marine bacterium isolated from seawater of the Mariana trench.</title>
        <authorList>
            <person name="Ahmad W."/>
        </authorList>
    </citation>
    <scope>NUCLEOTIDE SEQUENCE [LARGE SCALE GENOMIC DNA]</scope>
    <source>
        <strain evidence="2 3">ZYF650</strain>
    </source>
</reference>
<proteinExistence type="predicted"/>
<dbReference type="Proteomes" id="UP000323161">
    <property type="component" value="Unassembled WGS sequence"/>
</dbReference>
<gene>
    <name evidence="2" type="ORF">FWJ25_16855</name>
</gene>
<organism evidence="2 3">
    <name type="scientific">Marinobacter salinexigens</name>
    <dbReference type="NCBI Taxonomy" id="2919747"/>
    <lineage>
        <taxon>Bacteria</taxon>
        <taxon>Pseudomonadati</taxon>
        <taxon>Pseudomonadota</taxon>
        <taxon>Gammaproteobacteria</taxon>
        <taxon>Pseudomonadales</taxon>
        <taxon>Marinobacteraceae</taxon>
        <taxon>Marinobacter</taxon>
    </lineage>
</organism>
<comment type="caution">
    <text evidence="2">The sequence shown here is derived from an EMBL/GenBank/DDBJ whole genome shotgun (WGS) entry which is preliminary data.</text>
</comment>
<name>A0A5B0V9N4_9GAMM</name>
<dbReference type="EMBL" id="VTUU01000011">
    <property type="protein sequence ID" value="KAA1171290.1"/>
    <property type="molecule type" value="Genomic_DNA"/>
</dbReference>
<evidence type="ECO:0000313" key="2">
    <source>
        <dbReference type="EMBL" id="KAA1171290.1"/>
    </source>
</evidence>
<protein>
    <submittedName>
        <fullName evidence="2">DUF1315 family protein</fullName>
    </submittedName>
</protein>
<dbReference type="Pfam" id="PF07023">
    <property type="entry name" value="DUF1315"/>
    <property type="match status" value="1"/>
</dbReference>
<accession>A0A5B0V9N4</accession>
<dbReference type="InterPro" id="IPR009749">
    <property type="entry name" value="DUF1315"/>
</dbReference>
<keyword evidence="3" id="KW-1185">Reference proteome</keyword>